<gene>
    <name evidence="6" type="ORF">HYN59_09140</name>
</gene>
<feature type="domain" description="GEVED" evidence="5">
    <location>
        <begin position="358"/>
        <end position="445"/>
    </location>
</feature>
<reference evidence="6 7" key="1">
    <citation type="submission" date="2018-04" db="EMBL/GenBank/DDBJ databases">
        <title>Genome sequencing of Flavobacterium sp. HYN0059.</title>
        <authorList>
            <person name="Yi H."/>
            <person name="Baek C."/>
        </authorList>
    </citation>
    <scope>NUCLEOTIDE SEQUENCE [LARGE SCALE GENOMIC DNA]</scope>
    <source>
        <strain evidence="6 7">HYN0059</strain>
    </source>
</reference>
<dbReference type="Proteomes" id="UP000244929">
    <property type="component" value="Chromosome"/>
</dbReference>
<dbReference type="InterPro" id="IPR045474">
    <property type="entry name" value="GEVED"/>
</dbReference>
<accession>A0A2S1QY10</accession>
<evidence type="ECO:0008006" key="8">
    <source>
        <dbReference type="Google" id="ProtNLM"/>
    </source>
</evidence>
<evidence type="ECO:0000313" key="7">
    <source>
        <dbReference type="Proteomes" id="UP000244929"/>
    </source>
</evidence>
<dbReference type="RefSeq" id="WP_108777976.1">
    <property type="nucleotide sequence ID" value="NZ_CP029186.1"/>
</dbReference>
<name>A0A2S1QY10_9FLAO</name>
<feature type="domain" description="Secretion system C-terminal sorting" evidence="3">
    <location>
        <begin position="911"/>
        <end position="976"/>
    </location>
</feature>
<feature type="domain" description="Ig-like" evidence="4">
    <location>
        <begin position="586"/>
        <end position="659"/>
    </location>
</feature>
<feature type="chain" id="PRO_5015639658" description="Secretion system C-terminal sorting domain-containing protein" evidence="2">
    <location>
        <begin position="22"/>
        <end position="979"/>
    </location>
</feature>
<dbReference type="InterPro" id="IPR026444">
    <property type="entry name" value="Secre_tail"/>
</dbReference>
<dbReference type="Pfam" id="PF19081">
    <property type="entry name" value="Ig_7"/>
    <property type="match status" value="1"/>
</dbReference>
<dbReference type="Pfam" id="PF20009">
    <property type="entry name" value="GEVED"/>
    <property type="match status" value="1"/>
</dbReference>
<keyword evidence="1 2" id="KW-0732">Signal</keyword>
<protein>
    <recommendedName>
        <fullName evidence="8">Secretion system C-terminal sorting domain-containing protein</fullName>
    </recommendedName>
</protein>
<evidence type="ECO:0000259" key="4">
    <source>
        <dbReference type="Pfam" id="PF19081"/>
    </source>
</evidence>
<dbReference type="KEGG" id="falb:HYN59_09140"/>
<dbReference type="OrthoDB" id="1447704at2"/>
<keyword evidence="7" id="KW-1185">Reference proteome</keyword>
<evidence type="ECO:0000256" key="2">
    <source>
        <dbReference type="SAM" id="SignalP"/>
    </source>
</evidence>
<dbReference type="AlphaFoldDB" id="A0A2S1QY10"/>
<organism evidence="6 7">
    <name type="scientific">Flavobacterium album</name>
    <dbReference type="NCBI Taxonomy" id="2175091"/>
    <lineage>
        <taxon>Bacteria</taxon>
        <taxon>Pseudomonadati</taxon>
        <taxon>Bacteroidota</taxon>
        <taxon>Flavobacteriia</taxon>
        <taxon>Flavobacteriales</taxon>
        <taxon>Flavobacteriaceae</taxon>
        <taxon>Flavobacterium</taxon>
    </lineage>
</organism>
<evidence type="ECO:0000259" key="3">
    <source>
        <dbReference type="Pfam" id="PF18962"/>
    </source>
</evidence>
<dbReference type="Pfam" id="PF18962">
    <property type="entry name" value="Por_Secre_tail"/>
    <property type="match status" value="1"/>
</dbReference>
<dbReference type="EMBL" id="CP029186">
    <property type="protein sequence ID" value="AWH85272.1"/>
    <property type="molecule type" value="Genomic_DNA"/>
</dbReference>
<dbReference type="InterPro" id="IPR044023">
    <property type="entry name" value="Ig_7"/>
</dbReference>
<sequence>MKTKLRLLYYGLLICSTVIFSNDAVGQIAYNAAFNNGMANWDSDEFYHTTDEPCMGNGALRVNLYDSTPSAELLSPSIGTSNGGVVTFNYRYKLLNYDNFPDDATQNAGNWGSLRVYYALSAAGPWNLLQTMDPTNHVESLNCVTKTVTFIPPAGSNVYIRVLAQIGDTDNDFYVYFDQVQVTQSTPTACNGTPAAASAVASATMTCATQSVVLSLAPGYANTGLNYQWQSSANGTDFSNVPTGGTAATYTTTQAATTWYRAQITCSAGGDTTTSSAVQVASTGGPCYCLIGFGDGVEPITLVNFAGINNATSAEPDGTPELEDFTSLTPGVVTQGQTYPIILKGNTVDEFFDGYQDYFKVHIDFNHNGTFEAAEGFEMGYIEFSDGEDDVELTGNITIPADAMTGLTRMRVVKQWYDDFGGTQYTDPCGDVNSGYGQAEDYLLNVQAPVIETLDYVNLQWPATMTFAAGGSDTAYAQAWEGGLTEAPGAGAGISAWIGISPAGSNTNPSTWTTWVPATFNVQAGNNDEYMAVIGAGLAPGTYYYASRFKLNDGPYTYGGYTPTGGGTWDGVTNISGVLTVTCNTAAPVADAAQTFCQGATVADLQATGSVISWYGTATGGTALSSTTALATGTTYYASVTPAGGCESTTRTAVTVTITTAEVPTFTAVQPTCAEPTGTITVTSPVGAGYTYDANGAGFQSSASFTNLAPGTYVITAKNASGCTASTTVVINNAPAIPDAPQADIFQPTCSAPFGSIVVTTPLGAGLTYNLDGGAFQASPTFDGVMPGTHSISVQNAQGCESFAAGFVVNDAPAGPDAPTGNATQEIAVDGAEDATIEDIVVTATGTVKWYATEDNAVASENALAAGTVIMDGTYYATQTNDGCESAPFAVTVDITLGNAEFNAASFRYHPNPVKDVLTLSYDKNISAIEVYSVVGQKVIAKPVNQNEVQLDLSQLSAGTYLVKVMSDEASKTIKVVKQ</sequence>
<proteinExistence type="predicted"/>
<evidence type="ECO:0000313" key="6">
    <source>
        <dbReference type="EMBL" id="AWH85272.1"/>
    </source>
</evidence>
<evidence type="ECO:0000256" key="1">
    <source>
        <dbReference type="ARBA" id="ARBA00022729"/>
    </source>
</evidence>
<dbReference type="NCBIfam" id="TIGR04183">
    <property type="entry name" value="Por_Secre_tail"/>
    <property type="match status" value="1"/>
</dbReference>
<evidence type="ECO:0000259" key="5">
    <source>
        <dbReference type="Pfam" id="PF20009"/>
    </source>
</evidence>
<feature type="signal peptide" evidence="2">
    <location>
        <begin position="1"/>
        <end position="21"/>
    </location>
</feature>